<protein>
    <submittedName>
        <fullName evidence="1">Uncharacterized protein</fullName>
    </submittedName>
</protein>
<dbReference type="AntiFam" id="ANF00278">
    <property type="entry name" value="Spurious ORF motif from attC repeats"/>
</dbReference>
<proteinExistence type="predicted"/>
<gene>
    <name evidence="1" type="ORF">FXE67_11075</name>
</gene>
<name>A0A8B5ZJC9_VIBCL</name>
<dbReference type="Proteomes" id="UP000323583">
    <property type="component" value="Unassembled WGS sequence"/>
</dbReference>
<comment type="caution">
    <text evidence="1">The sequence shown here is derived from an EMBL/GenBank/DDBJ whole genome shotgun (WGS) entry which is preliminary data.</text>
</comment>
<evidence type="ECO:0000313" key="2">
    <source>
        <dbReference type="Proteomes" id="UP000323583"/>
    </source>
</evidence>
<evidence type="ECO:0000313" key="1">
    <source>
        <dbReference type="EMBL" id="TXY92498.1"/>
    </source>
</evidence>
<sequence length="136" mass="15270">MLCLSLVVMRCQPLRRALSLFRDYQIMSKIELKFTNSELANELRKMDISGVSVGQRMNVFDCADPEMMITSNKILTFIVTTGSSVALSLFSSWLYDKLKAKGSAASIQINGVEISGDHNNLKVEIHNHIQSSDREK</sequence>
<reference evidence="1 2" key="1">
    <citation type="submission" date="2019-06" db="EMBL/GenBank/DDBJ databases">
        <title>Vibrio cholerae phylogeny based on whole-genome sequencing reveals genetic diversity and population strucutre.</title>
        <authorList>
            <person name="Zhiqiu Y."/>
            <person name="Bin L."/>
            <person name="Lingyan J."/>
        </authorList>
    </citation>
    <scope>NUCLEOTIDE SEQUENCE [LARGE SCALE GENOMIC DNA]</scope>
    <source>
        <strain evidence="1 2">N2768</strain>
    </source>
</reference>
<dbReference type="EMBL" id="VSGZ01000035">
    <property type="protein sequence ID" value="TXY92498.1"/>
    <property type="molecule type" value="Genomic_DNA"/>
</dbReference>
<dbReference type="AlphaFoldDB" id="A0A8B5ZJC9"/>
<organism evidence="1 2">
    <name type="scientific">Vibrio cholerae</name>
    <dbReference type="NCBI Taxonomy" id="666"/>
    <lineage>
        <taxon>Bacteria</taxon>
        <taxon>Pseudomonadati</taxon>
        <taxon>Pseudomonadota</taxon>
        <taxon>Gammaproteobacteria</taxon>
        <taxon>Vibrionales</taxon>
        <taxon>Vibrionaceae</taxon>
        <taxon>Vibrio</taxon>
    </lineage>
</organism>
<dbReference type="NCBIfam" id="NF041952">
    <property type="entry name" value="super_attC_Vc_1"/>
    <property type="match status" value="1"/>
</dbReference>
<accession>A0A8B5ZJC9</accession>